<dbReference type="Gene3D" id="3.40.50.1980">
    <property type="entry name" value="Nitrogenase molybdenum iron protein domain"/>
    <property type="match status" value="2"/>
</dbReference>
<evidence type="ECO:0000256" key="2">
    <source>
        <dbReference type="ARBA" id="ARBA00022729"/>
    </source>
</evidence>
<keyword evidence="2 3" id="KW-0732">Signal</keyword>
<proteinExistence type="inferred from homology"/>
<gene>
    <name evidence="5" type="ORF">LWC34_00025</name>
</gene>
<accession>A0ABS8YZR8</accession>
<dbReference type="PANTHER" id="PTHR30535:SF34">
    <property type="entry name" value="MOLYBDATE-BINDING PROTEIN MOLA"/>
    <property type="match status" value="1"/>
</dbReference>
<dbReference type="RefSeq" id="WP_233722318.1">
    <property type="nucleotide sequence ID" value="NZ_JAJVCN010000001.1"/>
</dbReference>
<feature type="chain" id="PRO_5045169003" evidence="3">
    <location>
        <begin position="25"/>
        <end position="311"/>
    </location>
</feature>
<sequence length="311" mass="32925">MSSGRRVTALLLSLLSVFALVSCATREQPASSPAPPQAAFPVTLSAPDGKQVVIERQPSRIVSLSPTATEVLFAIGAGKQVAAVDDQSTYPAEAPRTQLSGFKPNVEAITQQNPDLVVVAADLNDVVGGLAAVKIPVLLLPTAKTLDDAYAQWTLLGKATGQITQADDVVRKARDDIKRVVDATPAKPLKYYHELGPDLFSATSATFIGRVYALFGLQNVADPADTPAAGGFPQLGEQALFQANPDLIFLSDTKCCAQTVETVRARPQWSTLTAVQRNNIVALDDDIASRWGPRIVTLVEQVSAAVKRAAA</sequence>
<dbReference type="CDD" id="cd01143">
    <property type="entry name" value="YvrC"/>
    <property type="match status" value="1"/>
</dbReference>
<comment type="caution">
    <text evidence="5">The sequence shown here is derived from an EMBL/GenBank/DDBJ whole genome shotgun (WGS) entry which is preliminary data.</text>
</comment>
<dbReference type="InterPro" id="IPR054828">
    <property type="entry name" value="Vit_B12_bind_prot"/>
</dbReference>
<dbReference type="SUPFAM" id="SSF53807">
    <property type="entry name" value="Helical backbone' metal receptor"/>
    <property type="match status" value="1"/>
</dbReference>
<name>A0ABS8YZR8_9PSEU</name>
<organism evidence="5 6">
    <name type="scientific">Kibdelosporangium philippinense</name>
    <dbReference type="NCBI Taxonomy" id="211113"/>
    <lineage>
        <taxon>Bacteria</taxon>
        <taxon>Bacillati</taxon>
        <taxon>Actinomycetota</taxon>
        <taxon>Actinomycetes</taxon>
        <taxon>Pseudonocardiales</taxon>
        <taxon>Pseudonocardiaceae</taxon>
        <taxon>Kibdelosporangium</taxon>
    </lineage>
</organism>
<feature type="domain" description="Fe/B12 periplasmic-binding" evidence="4">
    <location>
        <begin position="60"/>
        <end position="310"/>
    </location>
</feature>
<dbReference type="EMBL" id="JAJVCN010000001">
    <property type="protein sequence ID" value="MCE7001234.1"/>
    <property type="molecule type" value="Genomic_DNA"/>
</dbReference>
<evidence type="ECO:0000259" key="4">
    <source>
        <dbReference type="PROSITE" id="PS50983"/>
    </source>
</evidence>
<feature type="signal peptide" evidence="3">
    <location>
        <begin position="1"/>
        <end position="24"/>
    </location>
</feature>
<dbReference type="PROSITE" id="PS51257">
    <property type="entry name" value="PROKAR_LIPOPROTEIN"/>
    <property type="match status" value="1"/>
</dbReference>
<evidence type="ECO:0000313" key="6">
    <source>
        <dbReference type="Proteomes" id="UP001521150"/>
    </source>
</evidence>
<dbReference type="InterPro" id="IPR002491">
    <property type="entry name" value="ABC_transptr_periplasmic_BD"/>
</dbReference>
<dbReference type="PANTHER" id="PTHR30535">
    <property type="entry name" value="VITAMIN B12-BINDING PROTEIN"/>
    <property type="match status" value="1"/>
</dbReference>
<dbReference type="Pfam" id="PF01497">
    <property type="entry name" value="Peripla_BP_2"/>
    <property type="match status" value="1"/>
</dbReference>
<protein>
    <submittedName>
        <fullName evidence="5">ABC transporter substrate-binding protein</fullName>
    </submittedName>
</protein>
<keyword evidence="6" id="KW-1185">Reference proteome</keyword>
<dbReference type="PROSITE" id="PS50983">
    <property type="entry name" value="FE_B12_PBP"/>
    <property type="match status" value="1"/>
</dbReference>
<dbReference type="NCBIfam" id="NF038402">
    <property type="entry name" value="TroA_like"/>
    <property type="match status" value="1"/>
</dbReference>
<reference evidence="5 6" key="1">
    <citation type="submission" date="2021-12" db="EMBL/GenBank/DDBJ databases">
        <title>Genome sequence of Kibdelosporangium philippinense ATCC 49844.</title>
        <authorList>
            <person name="Fedorov E.A."/>
            <person name="Omeragic M."/>
            <person name="Shalygina K.F."/>
            <person name="Maclea K.S."/>
        </authorList>
    </citation>
    <scope>NUCLEOTIDE SEQUENCE [LARGE SCALE GENOMIC DNA]</scope>
    <source>
        <strain evidence="5 6">ATCC 49844</strain>
    </source>
</reference>
<dbReference type="Proteomes" id="UP001521150">
    <property type="component" value="Unassembled WGS sequence"/>
</dbReference>
<dbReference type="InterPro" id="IPR050902">
    <property type="entry name" value="ABC_Transporter_SBP"/>
</dbReference>
<evidence type="ECO:0000256" key="1">
    <source>
        <dbReference type="ARBA" id="ARBA00008814"/>
    </source>
</evidence>
<comment type="similarity">
    <text evidence="1">Belongs to the bacterial solute-binding protein 8 family.</text>
</comment>
<evidence type="ECO:0000313" key="5">
    <source>
        <dbReference type="EMBL" id="MCE7001234.1"/>
    </source>
</evidence>
<evidence type="ECO:0000256" key="3">
    <source>
        <dbReference type="SAM" id="SignalP"/>
    </source>
</evidence>